<feature type="transmembrane region" description="Helical" evidence="8">
    <location>
        <begin position="63"/>
        <end position="80"/>
    </location>
</feature>
<feature type="transmembrane region" description="Helical" evidence="8">
    <location>
        <begin position="196"/>
        <end position="220"/>
    </location>
</feature>
<evidence type="ECO:0000256" key="2">
    <source>
        <dbReference type="ARBA" id="ARBA00022475"/>
    </source>
</evidence>
<keyword evidence="6 8" id="KW-0472">Membrane</keyword>
<dbReference type="Pfam" id="PF09594">
    <property type="entry name" value="GT87"/>
    <property type="match status" value="1"/>
</dbReference>
<feature type="transmembrane region" description="Helical" evidence="8">
    <location>
        <begin position="380"/>
        <end position="402"/>
    </location>
</feature>
<comment type="similarity">
    <text evidence="7">Belongs to the glycosyltransferase 87 family.</text>
</comment>
<evidence type="ECO:0000256" key="3">
    <source>
        <dbReference type="ARBA" id="ARBA00022679"/>
    </source>
</evidence>
<feature type="transmembrane region" description="Helical" evidence="8">
    <location>
        <begin position="24"/>
        <end position="43"/>
    </location>
</feature>
<dbReference type="RefSeq" id="WP_073428873.1">
    <property type="nucleotide sequence ID" value="NZ_CADFGY010000004.1"/>
</dbReference>
<comment type="subcellular location">
    <subcellularLocation>
        <location evidence="1">Cell membrane</location>
        <topology evidence="1">Multi-pass membrane protein</topology>
    </subcellularLocation>
</comment>
<evidence type="ECO:0000313" key="9">
    <source>
        <dbReference type="EMBL" id="SHJ99448.1"/>
    </source>
</evidence>
<evidence type="ECO:0000256" key="6">
    <source>
        <dbReference type="ARBA" id="ARBA00023136"/>
    </source>
</evidence>
<reference evidence="9 10" key="1">
    <citation type="submission" date="2016-11" db="EMBL/GenBank/DDBJ databases">
        <authorList>
            <person name="Jaros S."/>
            <person name="Januszkiewicz K."/>
            <person name="Wedrychowicz H."/>
        </authorList>
    </citation>
    <scope>NUCLEOTIDE SEQUENCE [LARGE SCALE GENOMIC DNA]</scope>
    <source>
        <strain evidence="9 10">LMG 20594</strain>
    </source>
</reference>
<evidence type="ECO:0000256" key="1">
    <source>
        <dbReference type="ARBA" id="ARBA00004651"/>
    </source>
</evidence>
<keyword evidence="2" id="KW-1003">Cell membrane</keyword>
<feature type="transmembrane region" description="Helical" evidence="8">
    <location>
        <begin position="101"/>
        <end position="120"/>
    </location>
</feature>
<proteinExistence type="inferred from homology"/>
<keyword evidence="4 8" id="KW-0812">Transmembrane</keyword>
<accession>A0A1M6NUY7</accession>
<name>A0A1M6NUY7_9BURK</name>
<organism evidence="9 10">
    <name type="scientific">Paraburkholderia terricola</name>
    <dbReference type="NCBI Taxonomy" id="169427"/>
    <lineage>
        <taxon>Bacteria</taxon>
        <taxon>Pseudomonadati</taxon>
        <taxon>Pseudomonadota</taxon>
        <taxon>Betaproteobacteria</taxon>
        <taxon>Burkholderiales</taxon>
        <taxon>Burkholderiaceae</taxon>
        <taxon>Paraburkholderia</taxon>
    </lineage>
</organism>
<dbReference type="AlphaFoldDB" id="A0A1M6NUY7"/>
<feature type="transmembrane region" description="Helical" evidence="8">
    <location>
        <begin position="290"/>
        <end position="311"/>
    </location>
</feature>
<evidence type="ECO:0000256" key="4">
    <source>
        <dbReference type="ARBA" id="ARBA00022692"/>
    </source>
</evidence>
<gene>
    <name evidence="9" type="ORF">SAMN05192548_101151</name>
</gene>
<feature type="transmembrane region" description="Helical" evidence="8">
    <location>
        <begin position="156"/>
        <end position="184"/>
    </location>
</feature>
<evidence type="ECO:0000313" key="10">
    <source>
        <dbReference type="Proteomes" id="UP000184395"/>
    </source>
</evidence>
<dbReference type="STRING" id="169427.SAMN05192548_101151"/>
<dbReference type="GeneID" id="301981600"/>
<feature type="transmembrane region" description="Helical" evidence="8">
    <location>
        <begin position="318"/>
        <end position="337"/>
    </location>
</feature>
<sequence length="413" mass="45225">MYFADRGPLDADRRIHGWLTRERVLLYSCAMLVVCAIVLAAWAWTSHGFMADNTTRPGIDFSVFWTASHMMLNGTPAAVYDYPTFARAESALFGAYVNHGFLPWLYPPTLLLLVAPLALLPYVVSYVLFMGVCAWLFAIGTLGVSGLAAHFHRPRIAALVVLAYPGVYIAAVVGQNALLTAALMAFAVRWNEKNPVLAGICIGLLAIKPQLAVLFPIVLIATRAWKTMGAAAITAATFAGVSVLVCGTQSLHAFMASASFAREMVLESRMLYWFASPTPFATMRLAEASIVMAYVVQGGVALIAAAATCYVWRRTPDLRMRAAVIAVATMLANPYLWFYELTWLGVALACLVVSGLEKGWRRGEQTMLVIAWLLPIYEYLNRLTLLPQIGPMVLLLVLLVIVRRARLDTEVTA</sequence>
<dbReference type="Proteomes" id="UP000184395">
    <property type="component" value="Unassembled WGS sequence"/>
</dbReference>
<evidence type="ECO:0008006" key="11">
    <source>
        <dbReference type="Google" id="ProtNLM"/>
    </source>
</evidence>
<feature type="transmembrane region" description="Helical" evidence="8">
    <location>
        <begin position="232"/>
        <end position="255"/>
    </location>
</feature>
<keyword evidence="3" id="KW-0808">Transferase</keyword>
<dbReference type="OrthoDB" id="8962495at2"/>
<feature type="transmembrane region" description="Helical" evidence="8">
    <location>
        <begin position="126"/>
        <end position="149"/>
    </location>
</feature>
<dbReference type="EMBL" id="FRAB01000011">
    <property type="protein sequence ID" value="SHJ99448.1"/>
    <property type="molecule type" value="Genomic_DNA"/>
</dbReference>
<dbReference type="KEGG" id="pts:CUJ90_26105"/>
<dbReference type="InterPro" id="IPR018584">
    <property type="entry name" value="GT87"/>
</dbReference>
<evidence type="ECO:0000256" key="8">
    <source>
        <dbReference type="SAM" id="Phobius"/>
    </source>
</evidence>
<evidence type="ECO:0000256" key="7">
    <source>
        <dbReference type="ARBA" id="ARBA00024033"/>
    </source>
</evidence>
<protein>
    <recommendedName>
        <fullName evidence="11">DUF2029 domain-containing protein</fullName>
    </recommendedName>
</protein>
<evidence type="ECO:0000256" key="5">
    <source>
        <dbReference type="ARBA" id="ARBA00022989"/>
    </source>
</evidence>
<keyword evidence="5 8" id="KW-1133">Transmembrane helix</keyword>
<dbReference type="GO" id="GO:0016758">
    <property type="term" value="F:hexosyltransferase activity"/>
    <property type="evidence" value="ECO:0007669"/>
    <property type="project" value="InterPro"/>
</dbReference>
<dbReference type="GO" id="GO:0005886">
    <property type="term" value="C:plasma membrane"/>
    <property type="evidence" value="ECO:0007669"/>
    <property type="project" value="UniProtKB-SubCell"/>
</dbReference>